<feature type="binding site" description="axial binding residue" evidence="9">
    <location>
        <position position="263"/>
    </location>
    <ligand>
        <name>heme c</name>
        <dbReference type="ChEBI" id="CHEBI:61717"/>
        <label>2</label>
    </ligand>
    <ligandPart>
        <name>Fe</name>
        <dbReference type="ChEBI" id="CHEBI:18248"/>
    </ligandPart>
</feature>
<keyword evidence="2 8" id="KW-0349">Heme</keyword>
<proteinExistence type="predicted"/>
<keyword evidence="12" id="KW-1185">Reference proteome</keyword>
<evidence type="ECO:0000313" key="11">
    <source>
        <dbReference type="EMBL" id="RKR12454.1"/>
    </source>
</evidence>
<dbReference type="Gene3D" id="1.10.760.10">
    <property type="entry name" value="Cytochrome c-like domain"/>
    <property type="match status" value="2"/>
</dbReference>
<evidence type="ECO:0000256" key="3">
    <source>
        <dbReference type="ARBA" id="ARBA00022723"/>
    </source>
</evidence>
<evidence type="ECO:0000256" key="8">
    <source>
        <dbReference type="PIRSR" id="PIRSR000294-1"/>
    </source>
</evidence>
<accession>A0A495E691</accession>
<dbReference type="RefSeq" id="WP_121068530.1">
    <property type="nucleotide sequence ID" value="NZ_RBIQ01000009.1"/>
</dbReference>
<feature type="binding site" description="covalent" evidence="8">
    <location>
        <position position="262"/>
    </location>
    <ligand>
        <name>heme c</name>
        <dbReference type="ChEBI" id="CHEBI:61717"/>
        <label>2</label>
    </ligand>
</feature>
<dbReference type="InterPro" id="IPR051395">
    <property type="entry name" value="Cytochrome_c_Peroxidase/MauG"/>
</dbReference>
<dbReference type="GO" id="GO:0009055">
    <property type="term" value="F:electron transfer activity"/>
    <property type="evidence" value="ECO:0007669"/>
    <property type="project" value="InterPro"/>
</dbReference>
<gene>
    <name evidence="11" type="ORF">CLV91_2585</name>
</gene>
<dbReference type="GO" id="GO:0020037">
    <property type="term" value="F:heme binding"/>
    <property type="evidence" value="ECO:0007669"/>
    <property type="project" value="InterPro"/>
</dbReference>
<dbReference type="Proteomes" id="UP000269412">
    <property type="component" value="Unassembled WGS sequence"/>
</dbReference>
<keyword evidence="7 9" id="KW-0408">Iron</keyword>
<dbReference type="EMBL" id="RBIQ01000009">
    <property type="protein sequence ID" value="RKR12454.1"/>
    <property type="molecule type" value="Genomic_DNA"/>
</dbReference>
<evidence type="ECO:0000313" key="12">
    <source>
        <dbReference type="Proteomes" id="UP000269412"/>
    </source>
</evidence>
<keyword evidence="11" id="KW-0575">Peroxidase</keyword>
<dbReference type="PIRSF" id="PIRSF000294">
    <property type="entry name" value="Cytochrome-c_peroxidase"/>
    <property type="match status" value="1"/>
</dbReference>
<keyword evidence="4" id="KW-0732">Signal</keyword>
<keyword evidence="6" id="KW-0560">Oxidoreductase</keyword>
<dbReference type="Pfam" id="PF03150">
    <property type="entry name" value="CCP_MauG"/>
    <property type="match status" value="1"/>
</dbReference>
<dbReference type="InterPro" id="IPR026259">
    <property type="entry name" value="MauG/Cytc_peroxidase"/>
</dbReference>
<feature type="binding site" description="axial binding residue" evidence="9">
    <location>
        <position position="84"/>
    </location>
    <ligand>
        <name>heme c</name>
        <dbReference type="ChEBI" id="CHEBI:61717"/>
        <label>1</label>
    </ligand>
    <ligandPart>
        <name>Fe</name>
        <dbReference type="ChEBI" id="CHEBI:18248"/>
    </ligandPart>
</feature>
<dbReference type="GO" id="GO:0046872">
    <property type="term" value="F:metal ion binding"/>
    <property type="evidence" value="ECO:0007669"/>
    <property type="project" value="UniProtKB-KW"/>
</dbReference>
<evidence type="ECO:0000256" key="1">
    <source>
        <dbReference type="ARBA" id="ARBA00004418"/>
    </source>
</evidence>
<dbReference type="InterPro" id="IPR004852">
    <property type="entry name" value="Di-haem_cyt_c_peroxidsae"/>
</dbReference>
<keyword evidence="5" id="KW-0574">Periplasm</keyword>
<feature type="binding site" description="covalent" evidence="8">
    <location>
        <position position="83"/>
    </location>
    <ligand>
        <name>heme c</name>
        <dbReference type="ChEBI" id="CHEBI:61717"/>
        <label>1</label>
    </ligand>
</feature>
<sequence>MSSYQKTFSFFFLLFVFWSCRDKVSERIISPNKEIDTIVFAALPRTVKSPINNKNTKDKVALGKLLFYDPILSGSKDIACVTCHHPSTGYAEFLDVSIGTNAKGFGSKRVFNSPNTIPFVKRNAHTVLNTAFNGLGQDLEYDPENAPMFWDLRANSLEEQALMPIKTLEEMRGSKFTEETILPEVVKRLKQIPEYKKLFKNAFSEENAISEENLGKAIAAFERTLVATNSRFDQYMREDENAILLSEKEGFSLFKQVGCANCHNGPMFSDYKEHVLGVPENIKIKEIDSGVNRSYAFRTPTLRNLRFTAPYMHNGSFLSLQKVLEFYEDISNNKTINKNVSPKNYDPFIKQLNLSVKEMSLIISFLNTLNDTDFDKEIPEKVPSGLPVGGNIK</sequence>
<reference evidence="11 12" key="1">
    <citation type="submission" date="2018-10" db="EMBL/GenBank/DDBJ databases">
        <title>Genomic Encyclopedia of Archaeal and Bacterial Type Strains, Phase II (KMG-II): from individual species to whole genera.</title>
        <authorList>
            <person name="Goeker M."/>
        </authorList>
    </citation>
    <scope>NUCLEOTIDE SEQUENCE [LARGE SCALE GENOMIC DNA]</scope>
    <source>
        <strain evidence="11 12">DSM 25230</strain>
    </source>
</reference>
<protein>
    <submittedName>
        <fullName evidence="11">Cytochrome c peroxidase</fullName>
    </submittedName>
</protein>
<feature type="domain" description="Cytochrome c" evidence="10">
    <location>
        <begin position="58"/>
        <end position="169"/>
    </location>
</feature>
<dbReference type="OrthoDB" id="9805202at2"/>
<evidence type="ECO:0000259" key="10">
    <source>
        <dbReference type="PROSITE" id="PS51007"/>
    </source>
</evidence>
<evidence type="ECO:0000256" key="4">
    <source>
        <dbReference type="ARBA" id="ARBA00022729"/>
    </source>
</evidence>
<feature type="binding site" description="covalent" evidence="8">
    <location>
        <position position="80"/>
    </location>
    <ligand>
        <name>heme c</name>
        <dbReference type="ChEBI" id="CHEBI:61717"/>
        <label>1</label>
    </ligand>
</feature>
<evidence type="ECO:0000256" key="2">
    <source>
        <dbReference type="ARBA" id="ARBA00022617"/>
    </source>
</evidence>
<comment type="subcellular location">
    <subcellularLocation>
        <location evidence="1">Periplasm</location>
    </subcellularLocation>
</comment>
<keyword evidence="3 9" id="KW-0479">Metal-binding</keyword>
<evidence type="ECO:0000256" key="5">
    <source>
        <dbReference type="ARBA" id="ARBA00022764"/>
    </source>
</evidence>
<dbReference type="GO" id="GO:0042597">
    <property type="term" value="C:periplasmic space"/>
    <property type="evidence" value="ECO:0007669"/>
    <property type="project" value="UniProtKB-SubCell"/>
</dbReference>
<dbReference type="PANTHER" id="PTHR30600:SF10">
    <property type="entry name" value="BLL6722 PROTEIN"/>
    <property type="match status" value="1"/>
</dbReference>
<dbReference type="InterPro" id="IPR036909">
    <property type="entry name" value="Cyt_c-like_dom_sf"/>
</dbReference>
<name>A0A495E691_9FLAO</name>
<organism evidence="11 12">
    <name type="scientific">Maribacter vaceletii</name>
    <dbReference type="NCBI Taxonomy" id="1206816"/>
    <lineage>
        <taxon>Bacteria</taxon>
        <taxon>Pseudomonadati</taxon>
        <taxon>Bacteroidota</taxon>
        <taxon>Flavobacteriia</taxon>
        <taxon>Flavobacteriales</taxon>
        <taxon>Flavobacteriaceae</taxon>
        <taxon>Maribacter</taxon>
    </lineage>
</organism>
<evidence type="ECO:0000256" key="6">
    <source>
        <dbReference type="ARBA" id="ARBA00023002"/>
    </source>
</evidence>
<dbReference type="GO" id="GO:0004130">
    <property type="term" value="F:cytochrome-c peroxidase activity"/>
    <property type="evidence" value="ECO:0007669"/>
    <property type="project" value="TreeGrafter"/>
</dbReference>
<comment type="cofactor">
    <cofactor evidence="8">
        <name>heme</name>
        <dbReference type="ChEBI" id="CHEBI:30413"/>
    </cofactor>
    <text evidence="8">Binds 2 heme groups.</text>
</comment>
<dbReference type="SUPFAM" id="SSF46626">
    <property type="entry name" value="Cytochrome c"/>
    <property type="match status" value="2"/>
</dbReference>
<dbReference type="AlphaFoldDB" id="A0A495E691"/>
<evidence type="ECO:0000256" key="7">
    <source>
        <dbReference type="ARBA" id="ARBA00023004"/>
    </source>
</evidence>
<dbReference type="PROSITE" id="PS51007">
    <property type="entry name" value="CYTC"/>
    <property type="match status" value="1"/>
</dbReference>
<feature type="binding site" description="covalent" evidence="8">
    <location>
        <position position="259"/>
    </location>
    <ligand>
        <name>heme c</name>
        <dbReference type="ChEBI" id="CHEBI:61717"/>
        <label>2</label>
    </ligand>
</feature>
<dbReference type="PANTHER" id="PTHR30600">
    <property type="entry name" value="CYTOCHROME C PEROXIDASE-RELATED"/>
    <property type="match status" value="1"/>
</dbReference>
<dbReference type="InterPro" id="IPR009056">
    <property type="entry name" value="Cyt_c-like_dom"/>
</dbReference>
<comment type="caution">
    <text evidence="11">The sequence shown here is derived from an EMBL/GenBank/DDBJ whole genome shotgun (WGS) entry which is preliminary data.</text>
</comment>
<comment type="PTM">
    <text evidence="8">Binds 2 heme groups per subunit.</text>
</comment>
<evidence type="ECO:0000256" key="9">
    <source>
        <dbReference type="PIRSR" id="PIRSR000294-2"/>
    </source>
</evidence>